<feature type="compositionally biased region" description="Polar residues" evidence="1">
    <location>
        <begin position="1038"/>
        <end position="1047"/>
    </location>
</feature>
<name>A0A0C9X9T8_9AGAR</name>
<feature type="compositionally biased region" description="Pro residues" evidence="1">
    <location>
        <begin position="387"/>
        <end position="396"/>
    </location>
</feature>
<gene>
    <name evidence="2" type="ORF">K443DRAFT_104334</name>
</gene>
<dbReference type="PANTHER" id="PTHR24114:SF2">
    <property type="entry name" value="F-BOX DOMAIN-CONTAINING PROTEIN-RELATED"/>
    <property type="match status" value="1"/>
</dbReference>
<dbReference type="SUPFAM" id="SSF52047">
    <property type="entry name" value="RNI-like"/>
    <property type="match status" value="1"/>
</dbReference>
<dbReference type="InterPro" id="IPR032675">
    <property type="entry name" value="LRR_dom_sf"/>
</dbReference>
<dbReference type="Gene3D" id="3.80.10.10">
    <property type="entry name" value="Ribonuclease Inhibitor"/>
    <property type="match status" value="3"/>
</dbReference>
<dbReference type="Proteomes" id="UP000054477">
    <property type="component" value="Unassembled WGS sequence"/>
</dbReference>
<dbReference type="OrthoDB" id="120976at2759"/>
<dbReference type="AlphaFoldDB" id="A0A0C9X9T8"/>
<feature type="region of interest" description="Disordered" evidence="1">
    <location>
        <begin position="339"/>
        <end position="402"/>
    </location>
</feature>
<evidence type="ECO:0008006" key="4">
    <source>
        <dbReference type="Google" id="ProtNLM"/>
    </source>
</evidence>
<evidence type="ECO:0000313" key="2">
    <source>
        <dbReference type="EMBL" id="KIJ98213.1"/>
    </source>
</evidence>
<evidence type="ECO:0000313" key="3">
    <source>
        <dbReference type="Proteomes" id="UP000054477"/>
    </source>
</evidence>
<reference evidence="3" key="2">
    <citation type="submission" date="2015-01" db="EMBL/GenBank/DDBJ databases">
        <title>Evolutionary Origins and Diversification of the Mycorrhizal Mutualists.</title>
        <authorList>
            <consortium name="DOE Joint Genome Institute"/>
            <consortium name="Mycorrhizal Genomics Consortium"/>
            <person name="Kohler A."/>
            <person name="Kuo A."/>
            <person name="Nagy L.G."/>
            <person name="Floudas D."/>
            <person name="Copeland A."/>
            <person name="Barry K.W."/>
            <person name="Cichocki N."/>
            <person name="Veneault-Fourrey C."/>
            <person name="LaButti K."/>
            <person name="Lindquist E.A."/>
            <person name="Lipzen A."/>
            <person name="Lundell T."/>
            <person name="Morin E."/>
            <person name="Murat C."/>
            <person name="Riley R."/>
            <person name="Ohm R."/>
            <person name="Sun H."/>
            <person name="Tunlid A."/>
            <person name="Henrissat B."/>
            <person name="Grigoriev I.V."/>
            <person name="Hibbett D.S."/>
            <person name="Martin F."/>
        </authorList>
    </citation>
    <scope>NUCLEOTIDE SEQUENCE [LARGE SCALE GENOMIC DNA]</scope>
    <source>
        <strain evidence="3">LaAM-08-1</strain>
    </source>
</reference>
<feature type="compositionally biased region" description="Basic and acidic residues" evidence="1">
    <location>
        <begin position="841"/>
        <end position="851"/>
    </location>
</feature>
<feature type="region of interest" description="Disordered" evidence="1">
    <location>
        <begin position="84"/>
        <end position="126"/>
    </location>
</feature>
<dbReference type="STRING" id="1095629.A0A0C9X9T8"/>
<protein>
    <recommendedName>
        <fullName evidence="4">RNI-like protein</fullName>
    </recommendedName>
</protein>
<reference evidence="2 3" key="1">
    <citation type="submission" date="2014-04" db="EMBL/GenBank/DDBJ databases">
        <authorList>
            <consortium name="DOE Joint Genome Institute"/>
            <person name="Kuo A."/>
            <person name="Kohler A."/>
            <person name="Nagy L.G."/>
            <person name="Floudas D."/>
            <person name="Copeland A."/>
            <person name="Barry K.W."/>
            <person name="Cichocki N."/>
            <person name="Veneault-Fourrey C."/>
            <person name="LaButti K."/>
            <person name="Lindquist E.A."/>
            <person name="Lipzen A."/>
            <person name="Lundell T."/>
            <person name="Morin E."/>
            <person name="Murat C."/>
            <person name="Sun H."/>
            <person name="Tunlid A."/>
            <person name="Henrissat B."/>
            <person name="Grigoriev I.V."/>
            <person name="Hibbett D.S."/>
            <person name="Martin F."/>
            <person name="Nordberg H.P."/>
            <person name="Cantor M.N."/>
            <person name="Hua S.X."/>
        </authorList>
    </citation>
    <scope>NUCLEOTIDE SEQUENCE [LARGE SCALE GENOMIC DNA]</scope>
    <source>
        <strain evidence="2 3">LaAM-08-1</strain>
    </source>
</reference>
<feature type="compositionally biased region" description="Polar residues" evidence="1">
    <location>
        <begin position="1017"/>
        <end position="1029"/>
    </location>
</feature>
<feature type="region of interest" description="Disordered" evidence="1">
    <location>
        <begin position="816"/>
        <end position="854"/>
    </location>
</feature>
<sequence>MTMAASSSSSTSSCSPSSSAVTIPIAGKSILKRPPQAQASIFSRITRFLPTQTQPQATPIDDAKPLKRAHFILPQIATVYPISSINPPSTPTLKEEKRAIEDREQERRKRVVRGNSTGTPEGGDSEEWWPMDKVESFYRECCAGCQEEPDPAITVALKHASPLSPRTVDFSGVQLTFNSASILSDVFNIEWGLRKLVFRECDLDEHTLKPILHALLIPGTLSFLSIASNRRLKAAAFRLVGAYVKKAKSLQFLDLSQNPLDKKAIEYVVAALATAPEAGLVSLRLDDCALRPAALESLCRAVRTSSLRNISLRHNRISASGGVALALMIRDYPDIVPTPLSPAPSGTPTSSASSSPTSSFVNLPNALMSPPNTPTVASTSPLAPSRAGPPPPPPRHPAVGMQTTYTPYVPRARRLVASSANPLSPSGQHIPIITSSSQGGVTTRHPAPSSPATPVHNSHHDSGPSAALLDNIRALDNLPRLGALRTLDLKGNDLRTGITYIAQVLKRNRTLKVLNLSENKLDVQCLVIIAEALKYNSSLETLDLNKNPCSGPGLEGIQSLRTAFTLNTALKRLFLSSTSMTSAGAIALAEFLPESTSLLHLDLTMNSLDIAGVMALSSGLKANHVMRCLDVNIPPGDEEFARMCREILNSCVRNTEEAERISKGAEGSSAASGRGLGKGVWGMIEESELAKSIRKDEEKKIESDVVVRARACLTSLANVTAAPSSTVNPEHIADAATKARAVVNELTKVIQETEDPIQMEELLGVNDQLLGLLKKVPGGSRPTLTLHGLGLSLPGTEAVGGNTTLANGSPAFLNGHANGHFPEGEDDDNTPTTPRINKGKQKAEPEPEVPEKVLSPTFLIAESSEDEDEDGRRYVIAPEHPGEVTSPTDRSRSWVEEEGEVFRRGTILLGPEEMEGEYAGEELRKELLEAMVERPPPRPLTDDFGIEIIPGNMNFEDHRTTSSVPPSDPSPTSETPKPSPRPYISRTRSTSSSIMSLISPVGTDNPELNGPVVESPVSATSSLSPTSPGASGRPYFPRSQSTPNVES</sequence>
<dbReference type="Pfam" id="PF13516">
    <property type="entry name" value="LRR_6"/>
    <property type="match status" value="3"/>
</dbReference>
<proteinExistence type="predicted"/>
<dbReference type="SMART" id="SM00368">
    <property type="entry name" value="LRR_RI"/>
    <property type="match status" value="8"/>
</dbReference>
<dbReference type="InterPro" id="IPR052394">
    <property type="entry name" value="LRR-containing"/>
</dbReference>
<feature type="compositionally biased region" description="Low complexity" evidence="1">
    <location>
        <begin position="961"/>
        <end position="1000"/>
    </location>
</feature>
<accession>A0A0C9X9T8</accession>
<feature type="region of interest" description="Disordered" evidence="1">
    <location>
        <begin position="934"/>
        <end position="1047"/>
    </location>
</feature>
<feature type="region of interest" description="Disordered" evidence="1">
    <location>
        <begin position="437"/>
        <end position="466"/>
    </location>
</feature>
<evidence type="ECO:0000256" key="1">
    <source>
        <dbReference type="SAM" id="MobiDB-lite"/>
    </source>
</evidence>
<organism evidence="2 3">
    <name type="scientific">Laccaria amethystina LaAM-08-1</name>
    <dbReference type="NCBI Taxonomy" id="1095629"/>
    <lineage>
        <taxon>Eukaryota</taxon>
        <taxon>Fungi</taxon>
        <taxon>Dikarya</taxon>
        <taxon>Basidiomycota</taxon>
        <taxon>Agaricomycotina</taxon>
        <taxon>Agaricomycetes</taxon>
        <taxon>Agaricomycetidae</taxon>
        <taxon>Agaricales</taxon>
        <taxon>Agaricineae</taxon>
        <taxon>Hydnangiaceae</taxon>
        <taxon>Laccaria</taxon>
    </lineage>
</organism>
<dbReference type="HOGENOM" id="CLU_003808_1_0_1"/>
<dbReference type="EMBL" id="KN838674">
    <property type="protein sequence ID" value="KIJ98213.1"/>
    <property type="molecule type" value="Genomic_DNA"/>
</dbReference>
<keyword evidence="3" id="KW-1185">Reference proteome</keyword>
<dbReference type="PANTHER" id="PTHR24114">
    <property type="entry name" value="LEUCINE RICH REPEAT FAMILY PROTEIN"/>
    <property type="match status" value="1"/>
</dbReference>
<dbReference type="InterPro" id="IPR001611">
    <property type="entry name" value="Leu-rich_rpt"/>
</dbReference>
<feature type="compositionally biased region" description="Low complexity" evidence="1">
    <location>
        <begin position="343"/>
        <end position="359"/>
    </location>
</feature>
<feature type="compositionally biased region" description="Basic and acidic residues" evidence="1">
    <location>
        <begin position="93"/>
        <end position="107"/>
    </location>
</feature>